<organism evidence="2 3">
    <name type="scientific">Chryseobacterium cheonjiense</name>
    <dbReference type="NCBI Taxonomy" id="2728845"/>
    <lineage>
        <taxon>Bacteria</taxon>
        <taxon>Pseudomonadati</taxon>
        <taxon>Bacteroidota</taxon>
        <taxon>Flavobacteriia</taxon>
        <taxon>Flavobacteriales</taxon>
        <taxon>Weeksellaceae</taxon>
        <taxon>Chryseobacterium group</taxon>
        <taxon>Chryseobacterium</taxon>
    </lineage>
</organism>
<dbReference type="Proteomes" id="UP000552615">
    <property type="component" value="Unassembled WGS sequence"/>
</dbReference>
<evidence type="ECO:0000313" key="2">
    <source>
        <dbReference type="EMBL" id="NML56898.1"/>
    </source>
</evidence>
<keyword evidence="3" id="KW-1185">Reference proteome</keyword>
<accession>A0A7Y0A549</accession>
<protein>
    <recommendedName>
        <fullName evidence="1">DUF6876 domain-containing protein</fullName>
    </recommendedName>
</protein>
<evidence type="ECO:0000259" key="1">
    <source>
        <dbReference type="Pfam" id="PF21781"/>
    </source>
</evidence>
<dbReference type="EMBL" id="JABBGF010000001">
    <property type="protein sequence ID" value="NML56898.1"/>
    <property type="molecule type" value="Genomic_DNA"/>
</dbReference>
<name>A0A7Y0A549_9FLAO</name>
<comment type="caution">
    <text evidence="2">The sequence shown here is derived from an EMBL/GenBank/DDBJ whole genome shotgun (WGS) entry which is preliminary data.</text>
</comment>
<sequence>MKNYMQSANDYYRHFIQPRDFVEFSSGYFLSEGLFRISGETQCYWLLQIICFQEKAGGQQLMEFWNLKRTEGLEYLLQCRDSSGNALFENTFISPDFLFDEITIWKMGSYLILPTEYNEFVKLIKNDAVNHPSKKTDDLKIELN</sequence>
<evidence type="ECO:0000313" key="3">
    <source>
        <dbReference type="Proteomes" id="UP000552615"/>
    </source>
</evidence>
<reference evidence="2 3" key="1">
    <citation type="submission" date="2020-04" db="EMBL/GenBank/DDBJ databases">
        <title>Chryseobacterium sp. RJ-7-14 sp. nov., isolated from Jeju soil.</title>
        <authorList>
            <person name="Dahal R.H."/>
            <person name="Chaudhary D.K."/>
        </authorList>
    </citation>
    <scope>NUCLEOTIDE SEQUENCE [LARGE SCALE GENOMIC DNA]</scope>
    <source>
        <strain evidence="2 3">RJ-7-14</strain>
    </source>
</reference>
<dbReference type="RefSeq" id="WP_169230261.1">
    <property type="nucleotide sequence ID" value="NZ_JABBGF010000001.1"/>
</dbReference>
<feature type="domain" description="DUF6876" evidence="1">
    <location>
        <begin position="9"/>
        <end position="117"/>
    </location>
</feature>
<proteinExistence type="predicted"/>
<gene>
    <name evidence="2" type="ORF">HHL20_06035</name>
</gene>
<dbReference type="InterPro" id="IPR049241">
    <property type="entry name" value="DUF6876"/>
</dbReference>
<dbReference type="AlphaFoldDB" id="A0A7Y0A549"/>
<dbReference type="Pfam" id="PF21781">
    <property type="entry name" value="DUF6876"/>
    <property type="match status" value="1"/>
</dbReference>